<dbReference type="InterPro" id="IPR031340">
    <property type="entry name" value="RsmF_methylt_CI"/>
</dbReference>
<dbReference type="GO" id="GO:0008757">
    <property type="term" value="F:S-adenosylmethionine-dependent methyltransferase activity"/>
    <property type="evidence" value="ECO:0007669"/>
    <property type="project" value="InterPro"/>
</dbReference>
<dbReference type="Pfam" id="PF17125">
    <property type="entry name" value="Methyltr_RsmF_N"/>
    <property type="match status" value="1"/>
</dbReference>
<dbReference type="GO" id="GO:0001510">
    <property type="term" value="P:RNA methylation"/>
    <property type="evidence" value="ECO:0007669"/>
    <property type="project" value="InterPro"/>
</dbReference>
<dbReference type="EMBL" id="JQAT01000001">
    <property type="protein sequence ID" value="KRN29501.1"/>
    <property type="molecule type" value="Genomic_DNA"/>
</dbReference>
<gene>
    <name evidence="9" type="ORF">IV38_GL000386</name>
    <name evidence="10" type="ORF">IV40_GL000282</name>
</gene>
<organism evidence="10 11">
    <name type="scientific">Lactobacillus selangorensis</name>
    <dbReference type="NCBI Taxonomy" id="81857"/>
    <lineage>
        <taxon>Bacteria</taxon>
        <taxon>Bacillati</taxon>
        <taxon>Bacillota</taxon>
        <taxon>Bacilli</taxon>
        <taxon>Lactobacillales</taxon>
        <taxon>Lactobacillaceae</taxon>
        <taxon>Lactobacillus</taxon>
    </lineage>
</organism>
<dbReference type="PRINTS" id="PR02008">
    <property type="entry name" value="RCMTFAMILY"/>
</dbReference>
<reference evidence="11 12" key="1">
    <citation type="journal article" date="2015" name="Genome Announc.">
        <title>Expanding the biotechnology potential of lactobacilli through comparative genomics of 213 strains and associated genera.</title>
        <authorList>
            <person name="Sun Z."/>
            <person name="Harris H.M."/>
            <person name="McCann A."/>
            <person name="Guo C."/>
            <person name="Argimon S."/>
            <person name="Zhang W."/>
            <person name="Yang X."/>
            <person name="Jeffery I.B."/>
            <person name="Cooney J.C."/>
            <person name="Kagawa T.F."/>
            <person name="Liu W."/>
            <person name="Song Y."/>
            <person name="Salvetti E."/>
            <person name="Wrobel A."/>
            <person name="Rasinkangas P."/>
            <person name="Parkhill J."/>
            <person name="Rea M.C."/>
            <person name="O'Sullivan O."/>
            <person name="Ritari J."/>
            <person name="Douillard F.P."/>
            <person name="Paul Ross R."/>
            <person name="Yang R."/>
            <person name="Briner A.E."/>
            <person name="Felis G.E."/>
            <person name="de Vos W.M."/>
            <person name="Barrangou R."/>
            <person name="Klaenhammer T.R."/>
            <person name="Caufield P.W."/>
            <person name="Cui Y."/>
            <person name="Zhang H."/>
            <person name="O'Toole P.W."/>
        </authorList>
    </citation>
    <scope>NUCLEOTIDE SEQUENCE [LARGE SCALE GENOMIC DNA]</scope>
    <source>
        <strain evidence="9 12">ATCC BAA-66</strain>
        <strain evidence="10 11">DSM 13344</strain>
    </source>
</reference>
<dbReference type="Gene3D" id="3.40.50.150">
    <property type="entry name" value="Vaccinia Virus protein VP39"/>
    <property type="match status" value="1"/>
</dbReference>
<proteinExistence type="inferred from homology"/>
<feature type="active site" description="Nucleophile" evidence="7">
    <location>
        <position position="225"/>
    </location>
</feature>
<dbReference type="STRING" id="81857.IV38_GL000386"/>
<comment type="similarity">
    <text evidence="1 7">Belongs to the class I-like SAM-binding methyltransferase superfamily. RsmB/NOP family.</text>
</comment>
<dbReference type="NCBIfam" id="TIGR00446">
    <property type="entry name" value="nop2p"/>
    <property type="match status" value="1"/>
</dbReference>
<comment type="caution">
    <text evidence="7">Lacks conserved residue(s) required for the propagation of feature annotation.</text>
</comment>
<keyword evidence="2" id="KW-0963">Cytoplasm</keyword>
<evidence type="ECO:0000313" key="10">
    <source>
        <dbReference type="EMBL" id="KRN33969.1"/>
    </source>
</evidence>
<dbReference type="SUPFAM" id="SSF53335">
    <property type="entry name" value="S-adenosyl-L-methionine-dependent methyltransferases"/>
    <property type="match status" value="1"/>
</dbReference>
<dbReference type="InterPro" id="IPR027391">
    <property type="entry name" value="Nol1_Nop2_Fmu_2"/>
</dbReference>
<evidence type="ECO:0000256" key="6">
    <source>
        <dbReference type="ARBA" id="ARBA00022884"/>
    </source>
</evidence>
<dbReference type="GO" id="GO:0003723">
    <property type="term" value="F:RNA binding"/>
    <property type="evidence" value="ECO:0007669"/>
    <property type="project" value="UniProtKB-UniRule"/>
</dbReference>
<dbReference type="EMBL" id="JQAZ01000001">
    <property type="protein sequence ID" value="KRN33969.1"/>
    <property type="molecule type" value="Genomic_DNA"/>
</dbReference>
<dbReference type="Gene3D" id="3.30.70.1170">
    <property type="entry name" value="Sun protein, domain 3"/>
    <property type="match status" value="1"/>
</dbReference>
<accession>A0A0R2FZL1</accession>
<dbReference type="PROSITE" id="PS01153">
    <property type="entry name" value="NOL1_NOP2_SUN"/>
    <property type="match status" value="1"/>
</dbReference>
<dbReference type="InterPro" id="IPR018314">
    <property type="entry name" value="RsmB/NOL1/NOP2-like_CS"/>
</dbReference>
<dbReference type="Gene3D" id="2.30.130.60">
    <property type="match status" value="1"/>
</dbReference>
<keyword evidence="5 7" id="KW-0949">S-adenosyl-L-methionine</keyword>
<sequence length="447" mass="50393">MKLPQAFIEKYQRLLGAEAPAFFASFDQPAVSAFRLNPLKDDFKNVDLPLNDPVPYCDWGYYGTVDGHTLDHQAGYVYSQEPSAMYVGEVAHPQPGERVLDLCAAPGGKTTHLGSFMQNQGVLVTNEINKQRAQVLSENVERWGLQNTVVVNASPDELEKKWPQTFDRILVDAPCSGEGMFRKDPTAMQYWNPDYPAECARRQKKILASAYQMLKPNSELIYSTCTFSPEEDEQVIAWLLDTYSDLEMVPIEKYAGMIAAKPEWANGNPDLTQAVRLFPHLMRGEGHFIAKLRRRSETAAPKKEKLQKKASLSSEQKKDWQTFAEQTLATDALTQPYLSKDRLYQTPAGTPVLSGLHVLRPGLFLGTFKKHRFEPSYALALALRPTQFKQVLNLDEDQYTHYVHGETITVPQAGKGWLALSARHKIFSMGKQVQTTVKNAFPKGLRH</sequence>
<evidence type="ECO:0000256" key="4">
    <source>
        <dbReference type="ARBA" id="ARBA00022679"/>
    </source>
</evidence>
<dbReference type="PANTHER" id="PTHR22807">
    <property type="entry name" value="NOP2 YEAST -RELATED NOL1/NOP2/FMU SUN DOMAIN-CONTAINING"/>
    <property type="match status" value="1"/>
</dbReference>
<dbReference type="PATRIC" id="fig|81857.3.peg.391"/>
<dbReference type="Proteomes" id="UP000051751">
    <property type="component" value="Unassembled WGS sequence"/>
</dbReference>
<dbReference type="Proteomes" id="UP000051645">
    <property type="component" value="Unassembled WGS sequence"/>
</dbReference>
<dbReference type="RefSeq" id="WP_057768576.1">
    <property type="nucleotide sequence ID" value="NZ_JQAT01000001.1"/>
</dbReference>
<keyword evidence="4 7" id="KW-0808">Transferase</keyword>
<dbReference type="CDD" id="cd21147">
    <property type="entry name" value="RsmF_methylt_CTD1"/>
    <property type="match status" value="1"/>
</dbReference>
<dbReference type="OrthoDB" id="9810297at2"/>
<feature type="binding site" evidence="7">
    <location>
        <begin position="103"/>
        <end position="109"/>
    </location>
    <ligand>
        <name>S-adenosyl-L-methionine</name>
        <dbReference type="ChEBI" id="CHEBI:59789"/>
    </ligand>
</feature>
<dbReference type="AlphaFoldDB" id="A0A0R2FZL1"/>
<dbReference type="InterPro" id="IPR031341">
    <property type="entry name" value="Methyltr_RsmF_N"/>
</dbReference>
<dbReference type="CDD" id="cd02440">
    <property type="entry name" value="AdoMet_MTases"/>
    <property type="match status" value="1"/>
</dbReference>
<evidence type="ECO:0000259" key="8">
    <source>
        <dbReference type="PROSITE" id="PS51686"/>
    </source>
</evidence>
<dbReference type="InterPro" id="IPR001678">
    <property type="entry name" value="MeTrfase_RsmB-F_NOP2_dom"/>
</dbReference>
<evidence type="ECO:0000256" key="1">
    <source>
        <dbReference type="ARBA" id="ARBA00007494"/>
    </source>
</evidence>
<name>A0A0R2FZL1_9LACO</name>
<dbReference type="Pfam" id="PF17126">
    <property type="entry name" value="RsmF_methylt_CI"/>
    <property type="match status" value="1"/>
</dbReference>
<dbReference type="InterPro" id="IPR049560">
    <property type="entry name" value="MeTrfase_RsmB-F_NOP2_cat"/>
</dbReference>
<dbReference type="Pfam" id="PF13636">
    <property type="entry name" value="Methyltranf_PUA"/>
    <property type="match status" value="1"/>
</dbReference>
<dbReference type="GO" id="GO:0006396">
    <property type="term" value="P:RNA processing"/>
    <property type="evidence" value="ECO:0007669"/>
    <property type="project" value="InterPro"/>
</dbReference>
<evidence type="ECO:0000313" key="9">
    <source>
        <dbReference type="EMBL" id="KRN29501.1"/>
    </source>
</evidence>
<protein>
    <submittedName>
        <fullName evidence="10">NOL1 NOP2 sun family protein</fullName>
    </submittedName>
</protein>
<evidence type="ECO:0000256" key="2">
    <source>
        <dbReference type="ARBA" id="ARBA00022490"/>
    </source>
</evidence>
<evidence type="ECO:0000313" key="11">
    <source>
        <dbReference type="Proteomes" id="UP000051645"/>
    </source>
</evidence>
<dbReference type="Pfam" id="PF01189">
    <property type="entry name" value="Methyltr_RsmB-F"/>
    <property type="match status" value="1"/>
</dbReference>
<feature type="binding site" evidence="7">
    <location>
        <position position="127"/>
    </location>
    <ligand>
        <name>S-adenosyl-L-methionine</name>
        <dbReference type="ChEBI" id="CHEBI:59789"/>
    </ligand>
</feature>
<comment type="caution">
    <text evidence="10">The sequence shown here is derived from an EMBL/GenBank/DDBJ whole genome shotgun (WGS) entry which is preliminary data.</text>
</comment>
<keyword evidence="6 7" id="KW-0694">RNA-binding</keyword>
<dbReference type="InterPro" id="IPR011023">
    <property type="entry name" value="Nop2p"/>
</dbReference>
<keyword evidence="11" id="KW-1185">Reference proteome</keyword>
<evidence type="ECO:0000256" key="5">
    <source>
        <dbReference type="ARBA" id="ARBA00022691"/>
    </source>
</evidence>
<dbReference type="InterPro" id="IPR023267">
    <property type="entry name" value="RCMT"/>
</dbReference>
<dbReference type="PROSITE" id="PS51686">
    <property type="entry name" value="SAM_MT_RSMB_NOP"/>
    <property type="match status" value="1"/>
</dbReference>
<evidence type="ECO:0000313" key="12">
    <source>
        <dbReference type="Proteomes" id="UP000051751"/>
    </source>
</evidence>
<dbReference type="InterPro" id="IPR029063">
    <property type="entry name" value="SAM-dependent_MTases_sf"/>
</dbReference>
<dbReference type="GO" id="GO:0008173">
    <property type="term" value="F:RNA methyltransferase activity"/>
    <property type="evidence" value="ECO:0007669"/>
    <property type="project" value="InterPro"/>
</dbReference>
<feature type="domain" description="SAM-dependent MTase RsmB/NOP-type" evidence="8">
    <location>
        <begin position="1"/>
        <end position="295"/>
    </location>
</feature>
<keyword evidence="3 7" id="KW-0489">Methyltransferase</keyword>
<feature type="binding site" evidence="7">
    <location>
        <position position="172"/>
    </location>
    <ligand>
        <name>S-adenosyl-L-methionine</name>
        <dbReference type="ChEBI" id="CHEBI:59789"/>
    </ligand>
</feature>
<dbReference type="PANTHER" id="PTHR22807:SF30">
    <property type="entry name" value="28S RRNA (CYTOSINE(4447)-C(5))-METHYLTRANSFERASE-RELATED"/>
    <property type="match status" value="1"/>
</dbReference>
<evidence type="ECO:0000256" key="7">
    <source>
        <dbReference type="PROSITE-ProRule" id="PRU01023"/>
    </source>
</evidence>
<evidence type="ECO:0000256" key="3">
    <source>
        <dbReference type="ARBA" id="ARBA00022603"/>
    </source>
</evidence>